<dbReference type="eggNOG" id="COG0424">
    <property type="taxonomic scope" value="Bacteria"/>
</dbReference>
<keyword evidence="3 4" id="KW-0546">Nucleotide metabolism</keyword>
<reference evidence="6" key="1">
    <citation type="submission" date="2011-04" db="EMBL/GenBank/DDBJ databases">
        <title>The complete genome of Treponema brennaborense DSM 12168.</title>
        <authorList>
            <person name="Lucas S."/>
            <person name="Han J."/>
            <person name="Lapidus A."/>
            <person name="Bruce D."/>
            <person name="Goodwin L."/>
            <person name="Pitluck S."/>
            <person name="Peters L."/>
            <person name="Kyrpides N."/>
            <person name="Mavromatis K."/>
            <person name="Ivanova N."/>
            <person name="Mikhailova N."/>
            <person name="Pagani I."/>
            <person name="Teshima H."/>
            <person name="Detter J.C."/>
            <person name="Tapia R."/>
            <person name="Han C."/>
            <person name="Land M."/>
            <person name="Hauser L."/>
            <person name="Markowitz V."/>
            <person name="Cheng J.-F."/>
            <person name="Hugenholtz P."/>
            <person name="Woyke T."/>
            <person name="Wu D."/>
            <person name="Gronow S."/>
            <person name="Wellnitz S."/>
            <person name="Brambilla E."/>
            <person name="Klenk H.-P."/>
            <person name="Eisen J.A."/>
        </authorList>
    </citation>
    <scope>NUCLEOTIDE SEQUENCE [LARGE SCALE GENOMIC DNA]</scope>
    <source>
        <strain evidence="6">DSM 12168 / CIP 105900 / DD5/3</strain>
    </source>
</reference>
<dbReference type="Pfam" id="PF02545">
    <property type="entry name" value="Maf"/>
    <property type="match status" value="1"/>
</dbReference>
<dbReference type="EMBL" id="CP002696">
    <property type="protein sequence ID" value="AEE16843.1"/>
    <property type="molecule type" value="Genomic_DNA"/>
</dbReference>
<sequence length="197" mass="21992">MEPIILASGSPRRQEILKMMGIPFQVIIPDVDESDTGDMELELIPEFLASKKVEYVTKVLPPEQEVPWILGADTLTILDGKTYGKPADTDEATRFLETFSGKTQTVVTSLALYNGNLHFLSTRTCKTLVTFTELSKEEIDWYLSTGEWHNAAGGYRIQGLASYFIRKIEGTNSAVVGLPLFELYDMLKEQGYSLIGD</sequence>
<dbReference type="KEGG" id="tbe:Trebr_1419"/>
<dbReference type="SUPFAM" id="SSF52972">
    <property type="entry name" value="ITPase-like"/>
    <property type="match status" value="1"/>
</dbReference>
<name>F4LN78_TREBD</name>
<comment type="subcellular location">
    <subcellularLocation>
        <location evidence="4">Cytoplasm</location>
    </subcellularLocation>
</comment>
<dbReference type="PIRSF" id="PIRSF006305">
    <property type="entry name" value="Maf"/>
    <property type="match status" value="1"/>
</dbReference>
<dbReference type="PANTHER" id="PTHR43213:SF5">
    <property type="entry name" value="BIFUNCTIONAL DTTP_UTP PYROPHOSPHATASE_METHYLTRANSFERASE PROTEIN-RELATED"/>
    <property type="match status" value="1"/>
</dbReference>
<dbReference type="OrthoDB" id="9807767at2"/>
<evidence type="ECO:0000313" key="6">
    <source>
        <dbReference type="Proteomes" id="UP000006546"/>
    </source>
</evidence>
<keyword evidence="6" id="KW-1185">Reference proteome</keyword>
<proteinExistence type="inferred from homology"/>
<comment type="catalytic activity">
    <reaction evidence="4">
        <text>dTTP + H2O = dTMP + diphosphate + H(+)</text>
        <dbReference type="Rhea" id="RHEA:28534"/>
        <dbReference type="ChEBI" id="CHEBI:15377"/>
        <dbReference type="ChEBI" id="CHEBI:15378"/>
        <dbReference type="ChEBI" id="CHEBI:33019"/>
        <dbReference type="ChEBI" id="CHEBI:37568"/>
        <dbReference type="ChEBI" id="CHEBI:63528"/>
        <dbReference type="EC" id="3.6.1.9"/>
    </reaction>
</comment>
<dbReference type="InterPro" id="IPR029001">
    <property type="entry name" value="ITPase-like_fam"/>
</dbReference>
<dbReference type="RefSeq" id="WP_013758548.1">
    <property type="nucleotide sequence ID" value="NC_015500.1"/>
</dbReference>
<dbReference type="HAMAP" id="MF_00528">
    <property type="entry name" value="Maf"/>
    <property type="match status" value="1"/>
</dbReference>
<comment type="caution">
    <text evidence="4">Lacks conserved residue(s) required for the propagation of feature annotation.</text>
</comment>
<feature type="active site" description="Proton acceptor" evidence="4">
    <location>
        <position position="73"/>
    </location>
</feature>
<evidence type="ECO:0000256" key="4">
    <source>
        <dbReference type="HAMAP-Rule" id="MF_00528"/>
    </source>
</evidence>
<dbReference type="EC" id="3.6.1.9" evidence="4"/>
<feature type="site" description="Important for substrate specificity" evidence="4">
    <location>
        <position position="12"/>
    </location>
</feature>
<dbReference type="GO" id="GO:0009117">
    <property type="term" value="P:nucleotide metabolic process"/>
    <property type="evidence" value="ECO:0007669"/>
    <property type="project" value="UniProtKB-KW"/>
</dbReference>
<comment type="catalytic activity">
    <reaction evidence="4">
        <text>UTP + H2O = UMP + diphosphate + H(+)</text>
        <dbReference type="Rhea" id="RHEA:29395"/>
        <dbReference type="ChEBI" id="CHEBI:15377"/>
        <dbReference type="ChEBI" id="CHEBI:15378"/>
        <dbReference type="ChEBI" id="CHEBI:33019"/>
        <dbReference type="ChEBI" id="CHEBI:46398"/>
        <dbReference type="ChEBI" id="CHEBI:57865"/>
        <dbReference type="EC" id="3.6.1.9"/>
    </reaction>
</comment>
<dbReference type="InterPro" id="IPR003697">
    <property type="entry name" value="Maf-like"/>
</dbReference>
<protein>
    <recommendedName>
        <fullName evidence="4">dTTP/UTP pyrophosphatase</fullName>
        <shortName evidence="4">dTTPase/UTPase</shortName>
        <ecNumber evidence="4">3.6.1.9</ecNumber>
    </recommendedName>
    <alternativeName>
        <fullName evidence="4">Nucleoside triphosphate pyrophosphatase</fullName>
    </alternativeName>
    <alternativeName>
        <fullName evidence="4">Nucleotide pyrophosphatase</fullName>
        <shortName evidence="4">Nucleotide PPase</shortName>
    </alternativeName>
</protein>
<dbReference type="GO" id="GO:0036221">
    <property type="term" value="F:UTP diphosphatase activity"/>
    <property type="evidence" value="ECO:0007669"/>
    <property type="project" value="RHEA"/>
</dbReference>
<gene>
    <name evidence="5" type="ordered locus">Trebr_1419</name>
</gene>
<feature type="site" description="Important for substrate specificity" evidence="4">
    <location>
        <position position="158"/>
    </location>
</feature>
<keyword evidence="2 4" id="KW-0378">Hydrolase</keyword>
<dbReference type="GO" id="GO:0005737">
    <property type="term" value="C:cytoplasm"/>
    <property type="evidence" value="ECO:0007669"/>
    <property type="project" value="UniProtKB-SubCell"/>
</dbReference>
<comment type="cofactor">
    <cofactor evidence="1 4">
        <name>a divalent metal cation</name>
        <dbReference type="ChEBI" id="CHEBI:60240"/>
    </cofactor>
</comment>
<keyword evidence="4" id="KW-0963">Cytoplasm</keyword>
<evidence type="ECO:0000256" key="2">
    <source>
        <dbReference type="ARBA" id="ARBA00022801"/>
    </source>
</evidence>
<dbReference type="CDD" id="cd00555">
    <property type="entry name" value="Maf"/>
    <property type="match status" value="1"/>
</dbReference>
<dbReference type="Proteomes" id="UP000006546">
    <property type="component" value="Chromosome"/>
</dbReference>
<dbReference type="STRING" id="906968.Trebr_1419"/>
<evidence type="ECO:0000256" key="3">
    <source>
        <dbReference type="ARBA" id="ARBA00023080"/>
    </source>
</evidence>
<evidence type="ECO:0000256" key="1">
    <source>
        <dbReference type="ARBA" id="ARBA00001968"/>
    </source>
</evidence>
<organism evidence="5 6">
    <name type="scientific">Treponema brennaborense (strain DSM 12168 / CIP 105900 / DD5/3)</name>
    <dbReference type="NCBI Taxonomy" id="906968"/>
    <lineage>
        <taxon>Bacteria</taxon>
        <taxon>Pseudomonadati</taxon>
        <taxon>Spirochaetota</taxon>
        <taxon>Spirochaetia</taxon>
        <taxon>Spirochaetales</taxon>
        <taxon>Treponemataceae</taxon>
        <taxon>Treponema</taxon>
    </lineage>
</organism>
<feature type="site" description="Important for substrate specificity" evidence="4">
    <location>
        <position position="74"/>
    </location>
</feature>
<evidence type="ECO:0000313" key="5">
    <source>
        <dbReference type="EMBL" id="AEE16843.1"/>
    </source>
</evidence>
<dbReference type="PANTHER" id="PTHR43213">
    <property type="entry name" value="BIFUNCTIONAL DTTP/UTP PYROPHOSPHATASE/METHYLTRANSFERASE PROTEIN-RELATED"/>
    <property type="match status" value="1"/>
</dbReference>
<comment type="function">
    <text evidence="4">Nucleoside triphosphate pyrophosphatase that hydrolyzes dTTP and UTP. May have a dual role in cell division arrest and in preventing the incorporation of modified nucleotides into cellular nucleic acids.</text>
</comment>
<dbReference type="NCBIfam" id="TIGR00172">
    <property type="entry name" value="maf"/>
    <property type="match status" value="1"/>
</dbReference>
<dbReference type="AlphaFoldDB" id="F4LN78"/>
<dbReference type="GO" id="GO:0036218">
    <property type="term" value="F:dTTP diphosphatase activity"/>
    <property type="evidence" value="ECO:0007669"/>
    <property type="project" value="RHEA"/>
</dbReference>
<comment type="similarity">
    <text evidence="4">Belongs to the Maf family. YhdE subfamily.</text>
</comment>
<dbReference type="HOGENOM" id="CLU_040416_2_2_12"/>
<dbReference type="Gene3D" id="3.90.950.10">
    <property type="match status" value="1"/>
</dbReference>
<accession>F4LN78</accession>